<dbReference type="PANTHER" id="PTHR12461:SF105">
    <property type="entry name" value="HYPOXIA-INDUCIBLE FACTOR 1-ALPHA INHIBITOR"/>
    <property type="match status" value="1"/>
</dbReference>
<dbReference type="Gene3D" id="2.60.120.650">
    <property type="entry name" value="Cupin"/>
    <property type="match status" value="1"/>
</dbReference>
<dbReference type="EMBL" id="FWZT01000006">
    <property type="protein sequence ID" value="SMF18635.1"/>
    <property type="molecule type" value="Genomic_DNA"/>
</dbReference>
<dbReference type="InterPro" id="IPR003347">
    <property type="entry name" value="JmjC_dom"/>
</dbReference>
<evidence type="ECO:0000259" key="1">
    <source>
        <dbReference type="PROSITE" id="PS51184"/>
    </source>
</evidence>
<proteinExistence type="predicted"/>
<gene>
    <name evidence="2" type="ORF">SAMN06296036_106192</name>
</gene>
<reference evidence="3" key="1">
    <citation type="submission" date="2017-04" db="EMBL/GenBank/DDBJ databases">
        <authorList>
            <person name="Varghese N."/>
            <person name="Submissions S."/>
        </authorList>
    </citation>
    <scope>NUCLEOTIDE SEQUENCE [LARGE SCALE GENOMIC DNA]</scope>
    <source>
        <strain evidence="3">RKEM611</strain>
    </source>
</reference>
<sequence length="311" mass="35374">MSLGEEATIKAAYSTAQNQNLMVYDYKQINPQILFRDHIRARKPALIKNAVHGSWAPWSWTISSLVQRYGDKSITYRSPAGDQVGDLANVVEKALGSNNEKVYLRNLRIVKDLPELADELFPLPDILRGDWKSTFLLPNNWLLGKHIIELFVSKPGITFPVLHLDYWGMDGFICQVEGHKQFVLFSPDDTPYLYPTAENPLLSAVDPFQPDFNKHPEFKNASMVLIDLEPGDVLYNPGWWHTTKTLSQSLTIIFSTWNSGNWGQMIRELVKANFKSEPSKSAVIASYLALVAIPLFMWEQWRIKATGTYPS</sequence>
<name>A0A1Y6BSE4_9BACT</name>
<dbReference type="Pfam" id="PF13621">
    <property type="entry name" value="Cupin_8"/>
    <property type="match status" value="1"/>
</dbReference>
<dbReference type="InterPro" id="IPR041667">
    <property type="entry name" value="Cupin_8"/>
</dbReference>
<dbReference type="PANTHER" id="PTHR12461">
    <property type="entry name" value="HYPOXIA-INDUCIBLE FACTOR 1 ALPHA INHIBITOR-RELATED"/>
    <property type="match status" value="1"/>
</dbReference>
<keyword evidence="3" id="KW-1185">Reference proteome</keyword>
<dbReference type="Proteomes" id="UP000192907">
    <property type="component" value="Unassembled WGS sequence"/>
</dbReference>
<feature type="domain" description="JmjC" evidence="1">
    <location>
        <begin position="102"/>
        <end position="273"/>
    </location>
</feature>
<accession>A0A1Y6BSE4</accession>
<dbReference type="SUPFAM" id="SSF51197">
    <property type="entry name" value="Clavaminate synthase-like"/>
    <property type="match status" value="1"/>
</dbReference>
<evidence type="ECO:0000313" key="3">
    <source>
        <dbReference type="Proteomes" id="UP000192907"/>
    </source>
</evidence>
<organism evidence="2 3">
    <name type="scientific">Pseudobacteriovorax antillogorgiicola</name>
    <dbReference type="NCBI Taxonomy" id="1513793"/>
    <lineage>
        <taxon>Bacteria</taxon>
        <taxon>Pseudomonadati</taxon>
        <taxon>Bdellovibrionota</taxon>
        <taxon>Oligoflexia</taxon>
        <taxon>Oligoflexales</taxon>
        <taxon>Pseudobacteriovoracaceae</taxon>
        <taxon>Pseudobacteriovorax</taxon>
    </lineage>
</organism>
<dbReference type="RefSeq" id="WP_132317771.1">
    <property type="nucleotide sequence ID" value="NZ_FWZT01000006.1"/>
</dbReference>
<dbReference type="AlphaFoldDB" id="A0A1Y6BSE4"/>
<dbReference type="STRING" id="1513793.SAMN06296036_106192"/>
<dbReference type="OrthoDB" id="479699at2"/>
<protein>
    <submittedName>
        <fullName evidence="2">Cupin-like domain-containing protein</fullName>
    </submittedName>
</protein>
<evidence type="ECO:0000313" key="2">
    <source>
        <dbReference type="EMBL" id="SMF18635.1"/>
    </source>
</evidence>
<dbReference type="PROSITE" id="PS51184">
    <property type="entry name" value="JMJC"/>
    <property type="match status" value="1"/>
</dbReference>